<accession>W6TGP7</accession>
<keyword evidence="2 7" id="KW-0436">Ligase</keyword>
<keyword evidence="6 7" id="KW-0030">Aminoacyl-tRNA synthetase</keyword>
<dbReference type="InterPro" id="IPR009080">
    <property type="entry name" value="tRNAsynth_Ia_anticodon-bd"/>
</dbReference>
<dbReference type="NCBIfam" id="TIGR00398">
    <property type="entry name" value="metG"/>
    <property type="match status" value="1"/>
</dbReference>
<dbReference type="InterPro" id="IPR015413">
    <property type="entry name" value="Methionyl/Leucyl_tRNA_Synth"/>
</dbReference>
<keyword evidence="4 7" id="KW-0067">ATP-binding</keyword>
<reference evidence="9 10" key="1">
    <citation type="journal article" date="2014" name="FEMS Microbiol. Lett.">
        <title>Draft genome sequences of three Holospora species (Holospora obtusa, Holospora undulata, and Holospora elegans), endonuclear symbiotic bacteria of the ciliate Paramecium caudatum.</title>
        <authorList>
            <person name="Dohra H."/>
            <person name="Tanaka K."/>
            <person name="Suzuki T."/>
            <person name="Fujishima M."/>
            <person name="Suzuki H."/>
        </authorList>
    </citation>
    <scope>NUCLEOTIDE SEQUENCE [LARGE SCALE GENOMIC DNA]</scope>
    <source>
        <strain evidence="9 10">F1</strain>
    </source>
</reference>
<dbReference type="GO" id="GO:0005737">
    <property type="term" value="C:cytoplasm"/>
    <property type="evidence" value="ECO:0007669"/>
    <property type="project" value="UniProtKB-SubCell"/>
</dbReference>
<proteinExistence type="inferred from homology"/>
<feature type="short sequence motif" description="'HIGH' region" evidence="7">
    <location>
        <begin position="52"/>
        <end position="62"/>
    </location>
</feature>
<keyword evidence="3 7" id="KW-0547">Nucleotide-binding</keyword>
<comment type="catalytic activity">
    <reaction evidence="7">
        <text>tRNA(Met) + L-methionine + ATP = L-methionyl-tRNA(Met) + AMP + diphosphate</text>
        <dbReference type="Rhea" id="RHEA:13481"/>
        <dbReference type="Rhea" id="RHEA-COMP:9667"/>
        <dbReference type="Rhea" id="RHEA-COMP:9698"/>
        <dbReference type="ChEBI" id="CHEBI:30616"/>
        <dbReference type="ChEBI" id="CHEBI:33019"/>
        <dbReference type="ChEBI" id="CHEBI:57844"/>
        <dbReference type="ChEBI" id="CHEBI:78442"/>
        <dbReference type="ChEBI" id="CHEBI:78530"/>
        <dbReference type="ChEBI" id="CHEBI:456215"/>
        <dbReference type="EC" id="6.1.1.10"/>
    </reaction>
</comment>
<name>W6TGP7_HOLOB</name>
<dbReference type="InterPro" id="IPR033911">
    <property type="entry name" value="MetRS_core"/>
</dbReference>
<dbReference type="SUPFAM" id="SSF52374">
    <property type="entry name" value="Nucleotidylyl transferase"/>
    <property type="match status" value="1"/>
</dbReference>
<dbReference type="Gene3D" id="2.170.220.10">
    <property type="match status" value="1"/>
</dbReference>
<comment type="subcellular location">
    <subcellularLocation>
        <location evidence="7">Cytoplasm</location>
    </subcellularLocation>
</comment>
<feature type="short sequence motif" description="'KMSKS' region" evidence="7">
    <location>
        <begin position="335"/>
        <end position="339"/>
    </location>
</feature>
<organism evidence="9 10">
    <name type="scientific">Holospora obtusa F1</name>
    <dbReference type="NCBI Taxonomy" id="1399147"/>
    <lineage>
        <taxon>Bacteria</taxon>
        <taxon>Pseudomonadati</taxon>
        <taxon>Pseudomonadota</taxon>
        <taxon>Alphaproteobacteria</taxon>
        <taxon>Holosporales</taxon>
        <taxon>Holosporaceae</taxon>
        <taxon>Holospora</taxon>
    </lineage>
</organism>
<dbReference type="HAMAP" id="MF_01228">
    <property type="entry name" value="Met_tRNA_synth_type2"/>
    <property type="match status" value="1"/>
</dbReference>
<dbReference type="Pfam" id="PF09334">
    <property type="entry name" value="tRNA-synt_1g"/>
    <property type="match status" value="2"/>
</dbReference>
<keyword evidence="5 7" id="KW-0648">Protein biosynthesis</keyword>
<dbReference type="InterPro" id="IPR014729">
    <property type="entry name" value="Rossmann-like_a/b/a_fold"/>
</dbReference>
<dbReference type="Gene3D" id="3.40.50.620">
    <property type="entry name" value="HUPs"/>
    <property type="match status" value="1"/>
</dbReference>
<evidence type="ECO:0000313" key="10">
    <source>
        <dbReference type="Proteomes" id="UP000019112"/>
    </source>
</evidence>
<dbReference type="Gene3D" id="1.10.730.10">
    <property type="entry name" value="Isoleucyl-tRNA Synthetase, Domain 1"/>
    <property type="match status" value="1"/>
</dbReference>
<comment type="caution">
    <text evidence="7">Lacks conserved residue(s) required for the propagation of feature annotation.</text>
</comment>
<evidence type="ECO:0000313" key="9">
    <source>
        <dbReference type="EMBL" id="ETZ07095.1"/>
    </source>
</evidence>
<gene>
    <name evidence="7" type="primary">metG</name>
    <name evidence="9" type="ORF">P618_200723</name>
</gene>
<comment type="subunit">
    <text evidence="7">Monomer.</text>
</comment>
<dbReference type="PANTHER" id="PTHR43326:SF1">
    <property type="entry name" value="METHIONINE--TRNA LIGASE, MITOCHONDRIAL"/>
    <property type="match status" value="1"/>
</dbReference>
<dbReference type="InterPro" id="IPR023457">
    <property type="entry name" value="Met-tRNA_synth_2"/>
</dbReference>
<keyword evidence="10" id="KW-1185">Reference proteome</keyword>
<evidence type="ECO:0000256" key="2">
    <source>
        <dbReference type="ARBA" id="ARBA00022598"/>
    </source>
</evidence>
<evidence type="ECO:0000256" key="7">
    <source>
        <dbReference type="HAMAP-Rule" id="MF_01228"/>
    </source>
</evidence>
<evidence type="ECO:0000259" key="8">
    <source>
        <dbReference type="Pfam" id="PF09334"/>
    </source>
</evidence>
<feature type="domain" description="Methionyl/Leucyl tRNA synthetase" evidence="8">
    <location>
        <begin position="46"/>
        <end position="180"/>
    </location>
</feature>
<dbReference type="Proteomes" id="UP000019112">
    <property type="component" value="Unassembled WGS sequence"/>
</dbReference>
<sequence length="549" mass="63179">MYISYIDAQFMMLHTHMVQKPQLFGTTSSPFVLKDVCSPRHGRPLYVTTPIYYVNDVPHIGHAYTTIAADVMARFWRFLGWPTWFSTGVDEHGGKVAQSAKTKGVPTQSYVDHMAEIFKSLVHVLDATPDEFIRTTEPRHHHAAQELWKKLEQKGQIYLGTYSGWYAIRDEAFYSKDEIQDGKAPSGAPVEWVEEPCYFFKLSSWQEKLLTYYRHNPEAIRPKERYNETISFIQSGLKDLAISRTKLSWGISVPTHIGHVMYVWMDALTNYITVLGYPDTENEHYQTFWPHSVHLVGKDILRFHTVYWPAFLMAAGLNPPAQVFAHGWWTRDGQKMSKSLGNALDPFSLVQHYGSDAVRYFLLREMRFGQDGDISENAILQRYHQELKNSLGNLAQRVLAFIHQFYPQGVQSLENSFLDQDHEALQTWGRRALPYLKYCIEQEDLYGYIDLLQTSVQHVNGYITRFEPWKLRSIPEKALFLSQGLYSLCVFLRDTALLFSVVLPKSMSVLLEQMGEQGNISKGSYLRVGAPLSQGPWPKPHPLFGSSEE</sequence>
<dbReference type="GO" id="GO:0004825">
    <property type="term" value="F:methionine-tRNA ligase activity"/>
    <property type="evidence" value="ECO:0007669"/>
    <property type="project" value="UniProtKB-UniRule"/>
</dbReference>
<dbReference type="CDD" id="cd00814">
    <property type="entry name" value="MetRS_core"/>
    <property type="match status" value="1"/>
</dbReference>
<evidence type="ECO:0000256" key="5">
    <source>
        <dbReference type="ARBA" id="ARBA00022917"/>
    </source>
</evidence>
<dbReference type="AlphaFoldDB" id="W6TGP7"/>
<dbReference type="GO" id="GO:0006431">
    <property type="term" value="P:methionyl-tRNA aminoacylation"/>
    <property type="evidence" value="ECO:0007669"/>
    <property type="project" value="UniProtKB-UniRule"/>
</dbReference>
<comment type="similarity">
    <text evidence="7">Belongs to the class-I aminoacyl-tRNA synthetase family. MetG type 2B subfamily.</text>
</comment>
<dbReference type="EMBL" id="AWTR02000065">
    <property type="protein sequence ID" value="ETZ07095.1"/>
    <property type="molecule type" value="Genomic_DNA"/>
</dbReference>
<evidence type="ECO:0000256" key="3">
    <source>
        <dbReference type="ARBA" id="ARBA00022741"/>
    </source>
</evidence>
<evidence type="ECO:0000256" key="1">
    <source>
        <dbReference type="ARBA" id="ARBA00003314"/>
    </source>
</evidence>
<dbReference type="eggNOG" id="COG0143">
    <property type="taxonomic scope" value="Bacteria"/>
</dbReference>
<dbReference type="SUPFAM" id="SSF47323">
    <property type="entry name" value="Anticodon-binding domain of a subclass of class I aminoacyl-tRNA synthetases"/>
    <property type="match status" value="1"/>
</dbReference>
<dbReference type="EC" id="6.1.1.10" evidence="7"/>
<dbReference type="FunFam" id="2.170.220.10:FF:000002">
    <property type="entry name" value="Methionine--tRNA ligase"/>
    <property type="match status" value="1"/>
</dbReference>
<evidence type="ECO:0000256" key="4">
    <source>
        <dbReference type="ARBA" id="ARBA00022840"/>
    </source>
</evidence>
<feature type="domain" description="Methionyl/Leucyl tRNA synthetase" evidence="8">
    <location>
        <begin position="190"/>
        <end position="399"/>
    </location>
</feature>
<evidence type="ECO:0000256" key="6">
    <source>
        <dbReference type="ARBA" id="ARBA00023146"/>
    </source>
</evidence>
<dbReference type="PRINTS" id="PR01041">
    <property type="entry name" value="TRNASYNTHMET"/>
</dbReference>
<dbReference type="RefSeq" id="WP_021826880.1">
    <property type="nucleotide sequence ID" value="NZ_AWTR02000065.1"/>
</dbReference>
<dbReference type="PANTHER" id="PTHR43326">
    <property type="entry name" value="METHIONYL-TRNA SYNTHETASE"/>
    <property type="match status" value="1"/>
</dbReference>
<dbReference type="GO" id="GO:0005524">
    <property type="term" value="F:ATP binding"/>
    <property type="evidence" value="ECO:0007669"/>
    <property type="project" value="UniProtKB-UniRule"/>
</dbReference>
<protein>
    <recommendedName>
        <fullName evidence="7">Methionine--tRNA ligase</fullName>
        <ecNumber evidence="7">6.1.1.10</ecNumber>
    </recommendedName>
    <alternativeName>
        <fullName evidence="7">Methionyl-tRNA synthetase</fullName>
        <shortName evidence="7">MetRS</shortName>
    </alternativeName>
</protein>
<dbReference type="InterPro" id="IPR014758">
    <property type="entry name" value="Met-tRNA_synth"/>
</dbReference>
<keyword evidence="7" id="KW-0963">Cytoplasm</keyword>
<comment type="function">
    <text evidence="1 7">Is required not only for elongation of protein synthesis but also for the initiation of all mRNA translation through initiator tRNA(fMet) aminoacylation.</text>
</comment>
<comment type="caution">
    <text evidence="9">The sequence shown here is derived from an EMBL/GenBank/DDBJ whole genome shotgun (WGS) entry which is preliminary data.</text>
</comment>
<dbReference type="STRING" id="1399147.P618_200723"/>